<dbReference type="InterPro" id="IPR000509">
    <property type="entry name" value="Ribosomal_eL36"/>
</dbReference>
<evidence type="ECO:0000256" key="2">
    <source>
        <dbReference type="ARBA" id="ARBA00022980"/>
    </source>
</evidence>
<dbReference type="GO" id="GO:1990904">
    <property type="term" value="C:ribonucleoprotein complex"/>
    <property type="evidence" value="ECO:0007669"/>
    <property type="project" value="UniProtKB-KW"/>
</dbReference>
<evidence type="ECO:0000313" key="6">
    <source>
        <dbReference type="EMBL" id="EON66786.1"/>
    </source>
</evidence>
<dbReference type="PANTHER" id="PTHR10114">
    <property type="entry name" value="60S RIBOSOMAL PROTEIN L36"/>
    <property type="match status" value="1"/>
</dbReference>
<reference evidence="7" key="1">
    <citation type="submission" date="2012-06" db="EMBL/GenBank/DDBJ databases">
        <title>The genome sequence of Coniosporium apollinis CBS 100218.</title>
        <authorList>
            <consortium name="The Broad Institute Genome Sequencing Platform"/>
            <person name="Cuomo C."/>
            <person name="Gorbushina A."/>
            <person name="Noack S."/>
            <person name="Walker B."/>
            <person name="Young S.K."/>
            <person name="Zeng Q."/>
            <person name="Gargeya S."/>
            <person name="Fitzgerald M."/>
            <person name="Haas B."/>
            <person name="Abouelleil A."/>
            <person name="Alvarado L."/>
            <person name="Arachchi H.M."/>
            <person name="Berlin A.M."/>
            <person name="Chapman S.B."/>
            <person name="Goldberg J."/>
            <person name="Griggs A."/>
            <person name="Gujja S."/>
            <person name="Hansen M."/>
            <person name="Howarth C."/>
            <person name="Imamovic A."/>
            <person name="Larimer J."/>
            <person name="McCowan C."/>
            <person name="Montmayeur A."/>
            <person name="Murphy C."/>
            <person name="Neiman D."/>
            <person name="Pearson M."/>
            <person name="Priest M."/>
            <person name="Roberts A."/>
            <person name="Saif S."/>
            <person name="Shea T."/>
            <person name="Sisk P."/>
            <person name="Sykes S."/>
            <person name="Wortman J."/>
            <person name="Nusbaum C."/>
            <person name="Birren B."/>
        </authorList>
    </citation>
    <scope>NUCLEOTIDE SEQUENCE [LARGE SCALE GENOMIC DNA]</scope>
    <source>
        <strain evidence="7">CBS 100218</strain>
    </source>
</reference>
<keyword evidence="2 4" id="KW-0689">Ribosomal protein</keyword>
<dbReference type="EMBL" id="JH767582">
    <property type="protein sequence ID" value="EON66786.1"/>
    <property type="molecule type" value="Genomic_DNA"/>
</dbReference>
<dbReference type="eggNOG" id="KOG3452">
    <property type="taxonomic scope" value="Eukaryota"/>
</dbReference>
<dbReference type="AlphaFoldDB" id="R7YYP7"/>
<dbReference type="GO" id="GO:0003735">
    <property type="term" value="F:structural constituent of ribosome"/>
    <property type="evidence" value="ECO:0007669"/>
    <property type="project" value="InterPro"/>
</dbReference>
<organism evidence="6 7">
    <name type="scientific">Coniosporium apollinis (strain CBS 100218)</name>
    <name type="common">Rock-inhabiting black yeast</name>
    <dbReference type="NCBI Taxonomy" id="1168221"/>
    <lineage>
        <taxon>Eukaryota</taxon>
        <taxon>Fungi</taxon>
        <taxon>Dikarya</taxon>
        <taxon>Ascomycota</taxon>
        <taxon>Pezizomycotina</taxon>
        <taxon>Dothideomycetes</taxon>
        <taxon>Dothideomycetes incertae sedis</taxon>
        <taxon>Coniosporium</taxon>
    </lineage>
</organism>
<sequence length="122" mass="13647">MPKEVKQKSGIIVGLNAGHKVTPHQPKPKISRSKGRQSARGKFVKDIVREVAGLAPYERRIIELLRNSKDKRARKLAKKRLGTWGRAKRAADRMASSLSKSKWRFADPAQSAVIAESRRAGH</sequence>
<evidence type="ECO:0000256" key="5">
    <source>
        <dbReference type="SAM" id="MobiDB-lite"/>
    </source>
</evidence>
<dbReference type="Gene3D" id="1.10.10.1760">
    <property type="entry name" value="60S ribosomal protein L36"/>
    <property type="match status" value="1"/>
</dbReference>
<dbReference type="HOGENOM" id="CLU_140672_1_0_1"/>
<keyword evidence="7" id="KW-1185">Reference proteome</keyword>
<evidence type="ECO:0000256" key="1">
    <source>
        <dbReference type="ARBA" id="ARBA00006509"/>
    </source>
</evidence>
<evidence type="ECO:0000256" key="4">
    <source>
        <dbReference type="RuleBase" id="RU000665"/>
    </source>
</evidence>
<name>R7YYP7_CONA1</name>
<feature type="region of interest" description="Disordered" evidence="5">
    <location>
        <begin position="1"/>
        <end position="41"/>
    </location>
</feature>
<dbReference type="PROSITE" id="PS01190">
    <property type="entry name" value="RIBOSOMAL_L36E"/>
    <property type="match status" value="1"/>
</dbReference>
<dbReference type="Pfam" id="PF01158">
    <property type="entry name" value="Ribosomal_L36e"/>
    <property type="match status" value="1"/>
</dbReference>
<evidence type="ECO:0000313" key="7">
    <source>
        <dbReference type="Proteomes" id="UP000016924"/>
    </source>
</evidence>
<dbReference type="GeneID" id="19903345"/>
<dbReference type="GO" id="GO:0005840">
    <property type="term" value="C:ribosome"/>
    <property type="evidence" value="ECO:0007669"/>
    <property type="project" value="UniProtKB-KW"/>
</dbReference>
<feature type="compositionally biased region" description="Basic residues" evidence="5">
    <location>
        <begin position="26"/>
        <end position="39"/>
    </location>
</feature>
<dbReference type="FunFam" id="1.10.10.1760:FF:000003">
    <property type="entry name" value="60S ribosomal protein L36"/>
    <property type="match status" value="1"/>
</dbReference>
<dbReference type="InterPro" id="IPR038097">
    <property type="entry name" value="Ribosomal_eL36_sf"/>
</dbReference>
<proteinExistence type="inferred from homology"/>
<dbReference type="GO" id="GO:0006412">
    <property type="term" value="P:translation"/>
    <property type="evidence" value="ECO:0007669"/>
    <property type="project" value="InterPro"/>
</dbReference>
<dbReference type="STRING" id="1168221.R7YYP7"/>
<evidence type="ECO:0000256" key="3">
    <source>
        <dbReference type="ARBA" id="ARBA00023274"/>
    </source>
</evidence>
<keyword evidence="3 4" id="KW-0687">Ribonucleoprotein</keyword>
<dbReference type="RefSeq" id="XP_007782103.1">
    <property type="nucleotide sequence ID" value="XM_007783913.1"/>
</dbReference>
<dbReference type="OMA" id="EMQGVLI"/>
<dbReference type="OrthoDB" id="9616667at2759"/>
<protein>
    <recommendedName>
        <fullName evidence="4">60S ribosomal protein L36</fullName>
    </recommendedName>
</protein>
<gene>
    <name evidence="6" type="ORF">W97_06034</name>
</gene>
<dbReference type="Proteomes" id="UP000016924">
    <property type="component" value="Unassembled WGS sequence"/>
</dbReference>
<comment type="similarity">
    <text evidence="1 4">Belongs to the eukaryotic ribosomal protein eL36 family.</text>
</comment>
<accession>R7YYP7</accession>